<dbReference type="Proteomes" id="UP001445076">
    <property type="component" value="Unassembled WGS sequence"/>
</dbReference>
<dbReference type="GO" id="GO:0007156">
    <property type="term" value="P:homophilic cell adhesion via plasma membrane adhesion molecules"/>
    <property type="evidence" value="ECO:0007669"/>
    <property type="project" value="TreeGrafter"/>
</dbReference>
<dbReference type="SUPFAM" id="SSF48726">
    <property type="entry name" value="Immunoglobulin"/>
    <property type="match status" value="2"/>
</dbReference>
<evidence type="ECO:0000256" key="3">
    <source>
        <dbReference type="ARBA" id="ARBA00023319"/>
    </source>
</evidence>
<name>A0AAW0WD61_CHEQU</name>
<evidence type="ECO:0000313" key="6">
    <source>
        <dbReference type="Proteomes" id="UP001445076"/>
    </source>
</evidence>
<feature type="non-terminal residue" evidence="5">
    <location>
        <position position="154"/>
    </location>
</feature>
<evidence type="ECO:0000259" key="4">
    <source>
        <dbReference type="PROSITE" id="PS50835"/>
    </source>
</evidence>
<feature type="non-terminal residue" evidence="5">
    <location>
        <position position="1"/>
    </location>
</feature>
<dbReference type="CDD" id="cd00096">
    <property type="entry name" value="Ig"/>
    <property type="match status" value="1"/>
</dbReference>
<dbReference type="PANTHER" id="PTHR45080">
    <property type="entry name" value="CONTACTIN 5"/>
    <property type="match status" value="1"/>
</dbReference>
<evidence type="ECO:0000256" key="1">
    <source>
        <dbReference type="ARBA" id="ARBA00022729"/>
    </source>
</evidence>
<protein>
    <recommendedName>
        <fullName evidence="4">Ig-like domain-containing protein</fullName>
    </recommendedName>
</protein>
<dbReference type="EMBL" id="JARKIK010000065">
    <property type="protein sequence ID" value="KAK8730140.1"/>
    <property type="molecule type" value="Genomic_DNA"/>
</dbReference>
<sequence length="154" mass="17135">VLECITDDISLHQLLWSRIDDRPIRTGGVRKEGQGSLVFLQVQEEDAAVYNCSVVNDVHRNPVTQMIELSVLKAPCVEVTMSLRNNIGNLSKPIRNGESVVRITCSTEGLPSPEISWYRNGVSIPVSARHKFHTIASEKNSTKQQLVITDIRIG</sequence>
<keyword evidence="3" id="KW-0393">Immunoglobulin domain</keyword>
<accession>A0AAW0WD61</accession>
<feature type="domain" description="Ig-like" evidence="4">
    <location>
        <begin position="75"/>
        <end position="154"/>
    </location>
</feature>
<dbReference type="InterPro" id="IPR036179">
    <property type="entry name" value="Ig-like_dom_sf"/>
</dbReference>
<keyword evidence="1" id="KW-0732">Signal</keyword>
<reference evidence="5 6" key="1">
    <citation type="journal article" date="2024" name="BMC Genomics">
        <title>Genome assembly of redclaw crayfish (Cherax quadricarinatus) provides insights into its immune adaptation and hypoxia tolerance.</title>
        <authorList>
            <person name="Liu Z."/>
            <person name="Zheng J."/>
            <person name="Li H."/>
            <person name="Fang K."/>
            <person name="Wang S."/>
            <person name="He J."/>
            <person name="Zhou D."/>
            <person name="Weng S."/>
            <person name="Chi M."/>
            <person name="Gu Z."/>
            <person name="He J."/>
            <person name="Li F."/>
            <person name="Wang M."/>
        </authorList>
    </citation>
    <scope>NUCLEOTIDE SEQUENCE [LARGE SCALE GENOMIC DNA]</scope>
    <source>
        <strain evidence="5">ZL_2023a</strain>
    </source>
</reference>
<feature type="domain" description="Ig-like" evidence="4">
    <location>
        <begin position="1"/>
        <end position="70"/>
    </location>
</feature>
<dbReference type="InterPro" id="IPR050958">
    <property type="entry name" value="Cell_Adh-Cytoskel_Orgn"/>
</dbReference>
<dbReference type="AlphaFoldDB" id="A0AAW0WD61"/>
<evidence type="ECO:0000313" key="5">
    <source>
        <dbReference type="EMBL" id="KAK8730140.1"/>
    </source>
</evidence>
<keyword evidence="6" id="KW-1185">Reference proteome</keyword>
<dbReference type="Pfam" id="PF13927">
    <property type="entry name" value="Ig_3"/>
    <property type="match status" value="1"/>
</dbReference>
<dbReference type="InterPro" id="IPR013783">
    <property type="entry name" value="Ig-like_fold"/>
</dbReference>
<evidence type="ECO:0000256" key="2">
    <source>
        <dbReference type="ARBA" id="ARBA00023157"/>
    </source>
</evidence>
<dbReference type="PANTHER" id="PTHR45080:SF8">
    <property type="entry name" value="IG-LIKE DOMAIN-CONTAINING PROTEIN"/>
    <property type="match status" value="1"/>
</dbReference>
<dbReference type="PROSITE" id="PS50835">
    <property type="entry name" value="IG_LIKE"/>
    <property type="match status" value="2"/>
</dbReference>
<dbReference type="InterPro" id="IPR007110">
    <property type="entry name" value="Ig-like_dom"/>
</dbReference>
<proteinExistence type="predicted"/>
<comment type="caution">
    <text evidence="5">The sequence shown here is derived from an EMBL/GenBank/DDBJ whole genome shotgun (WGS) entry which is preliminary data.</text>
</comment>
<dbReference type="GO" id="GO:0005886">
    <property type="term" value="C:plasma membrane"/>
    <property type="evidence" value="ECO:0007669"/>
    <property type="project" value="TreeGrafter"/>
</dbReference>
<keyword evidence="2" id="KW-1015">Disulfide bond</keyword>
<gene>
    <name evidence="5" type="ORF">OTU49_008104</name>
</gene>
<dbReference type="Gene3D" id="2.60.40.10">
    <property type="entry name" value="Immunoglobulins"/>
    <property type="match status" value="2"/>
</dbReference>
<organism evidence="5 6">
    <name type="scientific">Cherax quadricarinatus</name>
    <name type="common">Australian red claw crayfish</name>
    <dbReference type="NCBI Taxonomy" id="27406"/>
    <lineage>
        <taxon>Eukaryota</taxon>
        <taxon>Metazoa</taxon>
        <taxon>Ecdysozoa</taxon>
        <taxon>Arthropoda</taxon>
        <taxon>Crustacea</taxon>
        <taxon>Multicrustacea</taxon>
        <taxon>Malacostraca</taxon>
        <taxon>Eumalacostraca</taxon>
        <taxon>Eucarida</taxon>
        <taxon>Decapoda</taxon>
        <taxon>Pleocyemata</taxon>
        <taxon>Astacidea</taxon>
        <taxon>Parastacoidea</taxon>
        <taxon>Parastacidae</taxon>
        <taxon>Cherax</taxon>
    </lineage>
</organism>